<organism evidence="1 2">
    <name type="scientific">Candidatus Schekmanbacteria bacterium RBG_16_38_10</name>
    <dbReference type="NCBI Taxonomy" id="1817879"/>
    <lineage>
        <taxon>Bacteria</taxon>
        <taxon>Candidatus Schekmaniibacteriota</taxon>
    </lineage>
</organism>
<evidence type="ECO:0000313" key="1">
    <source>
        <dbReference type="EMBL" id="OGL43481.1"/>
    </source>
</evidence>
<accession>A0A1F7RPU0</accession>
<sequence>MKKKTTFVLDEGIIEQAKEIVEKGTFKSMNAFVETAIKDELVSINKERIKEAIKDAAQDPLFLADIREIEKDFEHVDFEEAEK</sequence>
<gene>
    <name evidence="1" type="ORF">A2W05_03655</name>
</gene>
<dbReference type="Proteomes" id="UP000178797">
    <property type="component" value="Unassembled WGS sequence"/>
</dbReference>
<dbReference type="EMBL" id="MGDE01000227">
    <property type="protein sequence ID" value="OGL43481.1"/>
    <property type="molecule type" value="Genomic_DNA"/>
</dbReference>
<protein>
    <recommendedName>
        <fullName evidence="3">CopG family transcriptional regulator</fullName>
    </recommendedName>
</protein>
<evidence type="ECO:0008006" key="3">
    <source>
        <dbReference type="Google" id="ProtNLM"/>
    </source>
</evidence>
<proteinExistence type="predicted"/>
<dbReference type="AlphaFoldDB" id="A0A1F7RPU0"/>
<name>A0A1F7RPU0_9BACT</name>
<comment type="caution">
    <text evidence="1">The sequence shown here is derived from an EMBL/GenBank/DDBJ whole genome shotgun (WGS) entry which is preliminary data.</text>
</comment>
<evidence type="ECO:0000313" key="2">
    <source>
        <dbReference type="Proteomes" id="UP000178797"/>
    </source>
</evidence>
<reference evidence="1 2" key="1">
    <citation type="journal article" date="2016" name="Nat. Commun.">
        <title>Thousands of microbial genomes shed light on interconnected biogeochemical processes in an aquifer system.</title>
        <authorList>
            <person name="Anantharaman K."/>
            <person name="Brown C.T."/>
            <person name="Hug L.A."/>
            <person name="Sharon I."/>
            <person name="Castelle C.J."/>
            <person name="Probst A.J."/>
            <person name="Thomas B.C."/>
            <person name="Singh A."/>
            <person name="Wilkins M.J."/>
            <person name="Karaoz U."/>
            <person name="Brodie E.L."/>
            <person name="Williams K.H."/>
            <person name="Hubbard S.S."/>
            <person name="Banfield J.F."/>
        </authorList>
    </citation>
    <scope>NUCLEOTIDE SEQUENCE [LARGE SCALE GENOMIC DNA]</scope>
</reference>